<organism evidence="2 3">
    <name type="scientific">Trichinella spiralis</name>
    <name type="common">Trichina worm</name>
    <dbReference type="NCBI Taxonomy" id="6334"/>
    <lineage>
        <taxon>Eukaryota</taxon>
        <taxon>Metazoa</taxon>
        <taxon>Ecdysozoa</taxon>
        <taxon>Nematoda</taxon>
        <taxon>Enoplea</taxon>
        <taxon>Dorylaimia</taxon>
        <taxon>Trichinellida</taxon>
        <taxon>Trichinellidae</taxon>
        <taxon>Trichinella</taxon>
    </lineage>
</organism>
<feature type="non-terminal residue" evidence="2">
    <location>
        <position position="75"/>
    </location>
</feature>
<gene>
    <name evidence="2" type="ORF">T01_8938</name>
</gene>
<reference evidence="2 3" key="1">
    <citation type="submission" date="2015-01" db="EMBL/GenBank/DDBJ databases">
        <title>Evolution of Trichinella species and genotypes.</title>
        <authorList>
            <person name="Korhonen P.K."/>
            <person name="Edoardo P."/>
            <person name="Giuseppe L.R."/>
            <person name="Gasser R.B."/>
        </authorList>
    </citation>
    <scope>NUCLEOTIDE SEQUENCE [LARGE SCALE GENOMIC DNA]</scope>
    <source>
        <strain evidence="2">ISS3</strain>
    </source>
</reference>
<evidence type="ECO:0000256" key="1">
    <source>
        <dbReference type="SAM" id="MobiDB-lite"/>
    </source>
</evidence>
<keyword evidence="3" id="KW-1185">Reference proteome</keyword>
<evidence type="ECO:0000313" key="2">
    <source>
        <dbReference type="EMBL" id="KRY26443.1"/>
    </source>
</evidence>
<accession>A0A0V1ANN7</accession>
<dbReference type="InParanoid" id="A0A0V1ANN7"/>
<feature type="region of interest" description="Disordered" evidence="1">
    <location>
        <begin position="36"/>
        <end position="57"/>
    </location>
</feature>
<dbReference type="Proteomes" id="UP000054776">
    <property type="component" value="Unassembled WGS sequence"/>
</dbReference>
<comment type="caution">
    <text evidence="2">The sequence shown here is derived from an EMBL/GenBank/DDBJ whole genome shotgun (WGS) entry which is preliminary data.</text>
</comment>
<name>A0A0V1ANN7_TRISP</name>
<dbReference type="AlphaFoldDB" id="A0A0V1ANN7"/>
<evidence type="ECO:0000313" key="3">
    <source>
        <dbReference type="Proteomes" id="UP000054776"/>
    </source>
</evidence>
<feature type="non-terminal residue" evidence="2">
    <location>
        <position position="1"/>
    </location>
</feature>
<protein>
    <submittedName>
        <fullName evidence="2">Uncharacterized protein</fullName>
    </submittedName>
</protein>
<proteinExistence type="predicted"/>
<sequence>LDECLCLVLTKNNDSSVISHELFIIRISRKNKILRSDDEEGGRGGGGGGGGVIQDDGEKESCAGAYTMSFKCAKL</sequence>
<dbReference type="EMBL" id="JYDH01000429">
    <property type="protein sequence ID" value="KRY26443.1"/>
    <property type="molecule type" value="Genomic_DNA"/>
</dbReference>
<feature type="compositionally biased region" description="Gly residues" evidence="1">
    <location>
        <begin position="43"/>
        <end position="52"/>
    </location>
</feature>